<dbReference type="Proteomes" id="UP000250550">
    <property type="component" value="Unassembled WGS sequence"/>
</dbReference>
<dbReference type="EMBL" id="PRLF01000028">
    <property type="protein sequence ID" value="RAW63347.1"/>
    <property type="molecule type" value="Genomic_DNA"/>
</dbReference>
<dbReference type="SUPFAM" id="SSF47413">
    <property type="entry name" value="lambda repressor-like DNA-binding domains"/>
    <property type="match status" value="1"/>
</dbReference>
<dbReference type="GO" id="GO:0003677">
    <property type="term" value="F:DNA binding"/>
    <property type="evidence" value="ECO:0007669"/>
    <property type="project" value="InterPro"/>
</dbReference>
<evidence type="ECO:0000313" key="1">
    <source>
        <dbReference type="EMBL" id="RAW63347.1"/>
    </source>
</evidence>
<protein>
    <submittedName>
        <fullName evidence="1">Toxin-antitoxin system, antitoxin component, Xre family protein</fullName>
    </submittedName>
</protein>
<gene>
    <name evidence="1" type="ORF">C4N21_13470</name>
</gene>
<dbReference type="AlphaFoldDB" id="A0A2A7AF11"/>
<proteinExistence type="predicted"/>
<sequence>MTNTTLLKAKIDASGYKMKYIANRIGLSYQGFLNKIRNKTDFTAPEIKSLCELLHIGTEEMEQIFFAL</sequence>
<dbReference type="RefSeq" id="WP_097772574.1">
    <property type="nucleotide sequence ID" value="NZ_JAWHPT010000002.1"/>
</dbReference>
<dbReference type="InterPro" id="IPR010982">
    <property type="entry name" value="Lambda_DNA-bd_dom_sf"/>
</dbReference>
<organism evidence="1 2">
    <name type="scientific">Faecalibacterium prausnitzii</name>
    <dbReference type="NCBI Taxonomy" id="853"/>
    <lineage>
        <taxon>Bacteria</taxon>
        <taxon>Bacillati</taxon>
        <taxon>Bacillota</taxon>
        <taxon>Clostridia</taxon>
        <taxon>Eubacteriales</taxon>
        <taxon>Oscillospiraceae</taxon>
        <taxon>Faecalibacterium</taxon>
    </lineage>
</organism>
<accession>A0A2A7AF11</accession>
<evidence type="ECO:0000313" key="2">
    <source>
        <dbReference type="Proteomes" id="UP000250550"/>
    </source>
</evidence>
<comment type="caution">
    <text evidence="1">The sequence shown here is derived from an EMBL/GenBank/DDBJ whole genome shotgun (WGS) entry which is preliminary data.</text>
</comment>
<name>A0A2A7AF11_9FIRM</name>
<reference evidence="1 2" key="1">
    <citation type="submission" date="2018-02" db="EMBL/GenBank/DDBJ databases">
        <title>Complete genome sequencing of Faecalibacterium prausnitzii strains isolated from the human gut.</title>
        <authorList>
            <person name="Fitzgerald B.C."/>
            <person name="Shkoporov A.N."/>
            <person name="Ross P.R."/>
            <person name="Hill C."/>
        </authorList>
    </citation>
    <scope>NUCLEOTIDE SEQUENCE [LARGE SCALE GENOMIC DNA]</scope>
    <source>
        <strain evidence="1 2">APC924/119</strain>
    </source>
</reference>